<reference evidence="4" key="1">
    <citation type="journal article" date="2019" name="Int. J. Syst. Evol. Microbiol.">
        <title>The Global Catalogue of Microorganisms (GCM) 10K type strain sequencing project: providing services to taxonomists for standard genome sequencing and annotation.</title>
        <authorList>
            <consortium name="The Broad Institute Genomics Platform"/>
            <consortium name="The Broad Institute Genome Sequencing Center for Infectious Disease"/>
            <person name="Wu L."/>
            <person name="Ma J."/>
        </authorList>
    </citation>
    <scope>NUCLEOTIDE SEQUENCE [LARGE SCALE GENOMIC DNA]</scope>
    <source>
        <strain evidence="4">NBRC 103632</strain>
    </source>
</reference>
<dbReference type="Pfam" id="PF13400">
    <property type="entry name" value="Tad"/>
    <property type="match status" value="1"/>
</dbReference>
<name>A0AA37WPJ6_9HYPH</name>
<feature type="transmembrane region" description="Helical" evidence="1">
    <location>
        <begin position="29"/>
        <end position="51"/>
    </location>
</feature>
<evidence type="ECO:0000313" key="4">
    <source>
        <dbReference type="Proteomes" id="UP001157440"/>
    </source>
</evidence>
<feature type="domain" description="Putative Flp pilus-assembly TadG-like N-terminal" evidence="2">
    <location>
        <begin position="28"/>
        <end position="72"/>
    </location>
</feature>
<evidence type="ECO:0000259" key="2">
    <source>
        <dbReference type="Pfam" id="PF13400"/>
    </source>
</evidence>
<organism evidence="3 4">
    <name type="scientific">Methylobacterium tardum</name>
    <dbReference type="NCBI Taxonomy" id="374432"/>
    <lineage>
        <taxon>Bacteria</taxon>
        <taxon>Pseudomonadati</taxon>
        <taxon>Pseudomonadota</taxon>
        <taxon>Alphaproteobacteria</taxon>
        <taxon>Hyphomicrobiales</taxon>
        <taxon>Methylobacteriaceae</taxon>
        <taxon>Methylobacterium</taxon>
    </lineage>
</organism>
<sequence>MAVPCMQRFDPSDERSRRANLWADRRGGVALIFGLSATVLIGLVGGGIDYARLSYRRSQLQNAVDVGTLAGGNTLKLASATVESVKGVTEQAVRDNAHPLPDRPFTLTVTVASDKTSVFARAEETVKLAFGAFVGLRAMTVSAQARANVVGKMRLCMLTLDDAAPGAFNLQKRAEVTADGCSLYSNSTNAIGMVGGNSAIAKAQTICSAGGYSGPRANFAPPPQTSCPSLGDPLKDRALPTPGTCTPIPASANSKGDTSKNLVDQSVTLDPGTYCGGLHITKKANVTLRAGVYVLKDGPLVVDQKGSLTGTDVGLFFTGDQAGLLFDKLSTVSLAAPTTGIMAGLLIAEDRTVGDPVDPTAAIISFIGALLSPLTPAPSPTPQPLGLTRPLRTYRIISDNARTMLGTIYLPAGRLVIDADKPVADQSAYTVIVAAQLNLYEGPNLYLNANYDGTSVPVPKGVGPLPGKLLLTQ</sequence>
<proteinExistence type="predicted"/>
<keyword evidence="1" id="KW-1133">Transmembrane helix</keyword>
<dbReference type="EMBL" id="BSPL01000004">
    <property type="protein sequence ID" value="GLS68276.1"/>
    <property type="molecule type" value="Genomic_DNA"/>
</dbReference>
<keyword evidence="1" id="KW-0472">Membrane</keyword>
<dbReference type="InterPro" id="IPR028087">
    <property type="entry name" value="Tad_N"/>
</dbReference>
<keyword evidence="4" id="KW-1185">Reference proteome</keyword>
<comment type="caution">
    <text evidence="3">The sequence shown here is derived from an EMBL/GenBank/DDBJ whole genome shotgun (WGS) entry which is preliminary data.</text>
</comment>
<evidence type="ECO:0000256" key="1">
    <source>
        <dbReference type="SAM" id="Phobius"/>
    </source>
</evidence>
<evidence type="ECO:0000313" key="3">
    <source>
        <dbReference type="EMBL" id="GLS68276.1"/>
    </source>
</evidence>
<dbReference type="AlphaFoldDB" id="A0AA37WPJ6"/>
<gene>
    <name evidence="3" type="ORF">GCM10007890_02880</name>
</gene>
<protein>
    <recommendedName>
        <fullName evidence="2">Putative Flp pilus-assembly TadG-like N-terminal domain-containing protein</fullName>
    </recommendedName>
</protein>
<keyword evidence="1" id="KW-0812">Transmembrane</keyword>
<accession>A0AA37WPJ6</accession>
<dbReference type="Proteomes" id="UP001157440">
    <property type="component" value="Unassembled WGS sequence"/>
</dbReference>